<evidence type="ECO:0000313" key="1">
    <source>
        <dbReference type="EMBL" id="CAG8771066.1"/>
    </source>
</evidence>
<feature type="non-terminal residue" evidence="1">
    <location>
        <position position="1"/>
    </location>
</feature>
<comment type="caution">
    <text evidence="1">The sequence shown here is derived from an EMBL/GenBank/DDBJ whole genome shotgun (WGS) entry which is preliminary data.</text>
</comment>
<organism evidence="1 2">
    <name type="scientific">Racocetra persica</name>
    <dbReference type="NCBI Taxonomy" id="160502"/>
    <lineage>
        <taxon>Eukaryota</taxon>
        <taxon>Fungi</taxon>
        <taxon>Fungi incertae sedis</taxon>
        <taxon>Mucoromycota</taxon>
        <taxon>Glomeromycotina</taxon>
        <taxon>Glomeromycetes</taxon>
        <taxon>Diversisporales</taxon>
        <taxon>Gigasporaceae</taxon>
        <taxon>Racocetra</taxon>
    </lineage>
</organism>
<name>A0ACA9QZS8_9GLOM</name>
<gene>
    <name evidence="1" type="ORF">RPERSI_LOCUS16410</name>
</gene>
<protein>
    <submittedName>
        <fullName evidence="1">21632_t:CDS:1</fullName>
    </submittedName>
</protein>
<proteinExistence type="predicted"/>
<reference evidence="1" key="1">
    <citation type="submission" date="2021-06" db="EMBL/GenBank/DDBJ databases">
        <authorList>
            <person name="Kallberg Y."/>
            <person name="Tangrot J."/>
            <person name="Rosling A."/>
        </authorList>
    </citation>
    <scope>NUCLEOTIDE SEQUENCE</scope>
    <source>
        <strain evidence="1">MA461A</strain>
    </source>
</reference>
<accession>A0ACA9QZS8</accession>
<sequence>EIGPYFVFLDINIVDSNFPKRINDSTQISSFRMVAYDSEAVPMSPSNKNNISLRIGPRSFSIKEEEEQRHNSLNYHIPKSLGVDSIRLWGVVHSGCCGIRIYKEKTKAKIDKDLESIIIGDENNLNSNRNSQIWNKNSQSIKTRIEELEKFRYFIEKNVIKISPWG</sequence>
<evidence type="ECO:0000313" key="2">
    <source>
        <dbReference type="Proteomes" id="UP000789920"/>
    </source>
</evidence>
<feature type="non-terminal residue" evidence="1">
    <location>
        <position position="166"/>
    </location>
</feature>
<dbReference type="EMBL" id="CAJVQC010040531">
    <property type="protein sequence ID" value="CAG8771066.1"/>
    <property type="molecule type" value="Genomic_DNA"/>
</dbReference>
<dbReference type="Proteomes" id="UP000789920">
    <property type="component" value="Unassembled WGS sequence"/>
</dbReference>
<keyword evidence="2" id="KW-1185">Reference proteome</keyword>